<dbReference type="PANTHER" id="PTHR47153:SF2">
    <property type="entry name" value="LACTATE UTILIZATION PROTEIN B"/>
    <property type="match status" value="1"/>
</dbReference>
<dbReference type="InterPro" id="IPR003741">
    <property type="entry name" value="LUD_dom"/>
</dbReference>
<evidence type="ECO:0000313" key="2">
    <source>
        <dbReference type="EMBL" id="CAA9516777.1"/>
    </source>
</evidence>
<sequence length="158" mass="17182">MAGAGGFTEAARADLRNAQQRRNLRKATTTIRAKREAVVAEVPEWEELREAGRRIKEGAMARLDEHLERLEASVTAAGGTVHWARDAAEACATVTDLVRATGSREAIKVKSMVTDEIELNGALARAGITAHETDLAELIVQLGEDRQSHILVPAIHRN</sequence>
<dbReference type="InterPro" id="IPR037171">
    <property type="entry name" value="NagB/RpiA_transferase-like"/>
</dbReference>
<dbReference type="Pfam" id="PF02589">
    <property type="entry name" value="LUD_dom"/>
    <property type="match status" value="1"/>
</dbReference>
<dbReference type="GO" id="GO:0006089">
    <property type="term" value="P:lactate metabolic process"/>
    <property type="evidence" value="ECO:0007669"/>
    <property type="project" value="InterPro"/>
</dbReference>
<feature type="domain" description="LUD" evidence="1">
    <location>
        <begin position="67"/>
        <end position="157"/>
    </location>
</feature>
<dbReference type="InterPro" id="IPR043131">
    <property type="entry name" value="BCAT-like_N"/>
</dbReference>
<protein>
    <submittedName>
        <fullName evidence="2">Predicted L-lactate dehydrogenase, Iron-sulfur cluster-binding subunit YkgF</fullName>
    </submittedName>
</protein>
<dbReference type="EMBL" id="CADCVO010000504">
    <property type="protein sequence ID" value="CAA9516777.1"/>
    <property type="molecule type" value="Genomic_DNA"/>
</dbReference>
<dbReference type="Gene3D" id="3.30.470.10">
    <property type="match status" value="1"/>
</dbReference>
<accession>A0A6J4T981</accession>
<evidence type="ECO:0000259" key="1">
    <source>
        <dbReference type="Pfam" id="PF02589"/>
    </source>
</evidence>
<proteinExistence type="predicted"/>
<name>A0A6J4T981_9ACTN</name>
<dbReference type="PANTHER" id="PTHR47153">
    <property type="entry name" value="LACTATE UTILIZATION PROTEIN B"/>
    <property type="match status" value="1"/>
</dbReference>
<organism evidence="2">
    <name type="scientific">uncultured Solirubrobacteraceae bacterium</name>
    <dbReference type="NCBI Taxonomy" id="1162706"/>
    <lineage>
        <taxon>Bacteria</taxon>
        <taxon>Bacillati</taxon>
        <taxon>Actinomycetota</taxon>
        <taxon>Thermoleophilia</taxon>
        <taxon>Solirubrobacterales</taxon>
        <taxon>Solirubrobacteraceae</taxon>
        <taxon>environmental samples</taxon>
    </lineage>
</organism>
<feature type="non-terminal residue" evidence="2">
    <location>
        <position position="158"/>
    </location>
</feature>
<dbReference type="InterPro" id="IPR004452">
    <property type="entry name" value="LutB/LldF"/>
</dbReference>
<dbReference type="AlphaFoldDB" id="A0A6J4T981"/>
<reference evidence="2" key="1">
    <citation type="submission" date="2020-02" db="EMBL/GenBank/DDBJ databases">
        <authorList>
            <person name="Meier V. D."/>
        </authorList>
    </citation>
    <scope>NUCLEOTIDE SEQUENCE</scope>
    <source>
        <strain evidence="2">AVDCRST_MAG13</strain>
    </source>
</reference>
<gene>
    <name evidence="2" type="ORF">AVDCRST_MAG13-3122</name>
</gene>
<dbReference type="SUPFAM" id="SSF100950">
    <property type="entry name" value="NagB/RpiA/CoA transferase-like"/>
    <property type="match status" value="1"/>
</dbReference>